<feature type="region of interest" description="Disordered" evidence="1">
    <location>
        <begin position="1"/>
        <end position="73"/>
    </location>
</feature>
<feature type="compositionally biased region" description="Low complexity" evidence="1">
    <location>
        <begin position="23"/>
        <end position="41"/>
    </location>
</feature>
<feature type="transmembrane region" description="Helical" evidence="2">
    <location>
        <begin position="516"/>
        <end position="536"/>
    </location>
</feature>
<feature type="region of interest" description="Disordered" evidence="1">
    <location>
        <begin position="563"/>
        <end position="596"/>
    </location>
</feature>
<feature type="compositionally biased region" description="Pro residues" evidence="1">
    <location>
        <begin position="59"/>
        <end position="68"/>
    </location>
</feature>
<evidence type="ECO:0000256" key="1">
    <source>
        <dbReference type="SAM" id="MobiDB-lite"/>
    </source>
</evidence>
<keyword evidence="2" id="KW-1133">Transmembrane helix</keyword>
<evidence type="ECO:0000256" key="2">
    <source>
        <dbReference type="SAM" id="Phobius"/>
    </source>
</evidence>
<keyword evidence="2" id="KW-0812">Transmembrane</keyword>
<protein>
    <submittedName>
        <fullName evidence="3">Uncharacterized protein</fullName>
    </submittedName>
</protein>
<proteinExistence type="predicted"/>
<organism evidence="3 4">
    <name type="scientific">Leucocoprinus leucothites</name>
    <dbReference type="NCBI Taxonomy" id="201217"/>
    <lineage>
        <taxon>Eukaryota</taxon>
        <taxon>Fungi</taxon>
        <taxon>Dikarya</taxon>
        <taxon>Basidiomycota</taxon>
        <taxon>Agaricomycotina</taxon>
        <taxon>Agaricomycetes</taxon>
        <taxon>Agaricomycetidae</taxon>
        <taxon>Agaricales</taxon>
        <taxon>Agaricineae</taxon>
        <taxon>Agaricaceae</taxon>
        <taxon>Leucocoprinus</taxon>
    </lineage>
</organism>
<comment type="caution">
    <text evidence="3">The sequence shown here is derived from an EMBL/GenBank/DDBJ whole genome shotgun (WGS) entry which is preliminary data.</text>
</comment>
<dbReference type="EMBL" id="JAACJO010000006">
    <property type="protein sequence ID" value="KAF5357045.1"/>
    <property type="molecule type" value="Genomic_DNA"/>
</dbReference>
<dbReference type="AlphaFoldDB" id="A0A8H5G2A8"/>
<keyword evidence="2" id="KW-0472">Membrane</keyword>
<evidence type="ECO:0000313" key="3">
    <source>
        <dbReference type="EMBL" id="KAF5357045.1"/>
    </source>
</evidence>
<feature type="compositionally biased region" description="Polar residues" evidence="1">
    <location>
        <begin position="570"/>
        <end position="583"/>
    </location>
</feature>
<evidence type="ECO:0000313" key="4">
    <source>
        <dbReference type="Proteomes" id="UP000559027"/>
    </source>
</evidence>
<dbReference type="Proteomes" id="UP000559027">
    <property type="component" value="Unassembled WGS sequence"/>
</dbReference>
<dbReference type="OrthoDB" id="2657661at2759"/>
<gene>
    <name evidence="3" type="ORF">D9756_006504</name>
</gene>
<feature type="transmembrane region" description="Helical" evidence="2">
    <location>
        <begin position="480"/>
        <end position="504"/>
    </location>
</feature>
<keyword evidence="4" id="KW-1185">Reference proteome</keyword>
<name>A0A8H5G2A8_9AGAR</name>
<accession>A0A8H5G2A8</accession>
<reference evidence="3 4" key="1">
    <citation type="journal article" date="2020" name="ISME J.">
        <title>Uncovering the hidden diversity of litter-decomposition mechanisms in mushroom-forming fungi.</title>
        <authorList>
            <person name="Floudas D."/>
            <person name="Bentzer J."/>
            <person name="Ahren D."/>
            <person name="Johansson T."/>
            <person name="Persson P."/>
            <person name="Tunlid A."/>
        </authorList>
    </citation>
    <scope>NUCLEOTIDE SEQUENCE [LARGE SCALE GENOMIC DNA]</scope>
    <source>
        <strain evidence="3 4">CBS 146.42</strain>
    </source>
</reference>
<sequence length="639" mass="72982">MLPENHLSAPRRSSVRPTSPNTRPRSISPGGRSSVSGRPPSSYAPFHPHVPSKLGPSRPQTPPGPPHSLRPIASRASMRSRISNRLGGLSAVTPEPEPEPLPIIEPVDLPEQFADPEERVWPAAPEGVYRYDRRIFASRKAKDVVLKPMTMRFEPPWNPAGWQPIIHPEGQMYFWHSEKRVITEAYLYDRVIFEHLVRHLAKLEEFIERLGLRRTLAPHDLVVDLQPHEEGGYYCGYYFANHQERTIFWLQYYYASNLRDWSPEAGHKSKLHLKHAIETQYWRHCELYPTTLNLKIEHVSEIRDILLHYIADSMLSPEFSIAPYTHEDLNRMLGWVNSLKKNIDTASIGSACMLARLMNVFVRERFVHFYGEPAVRLLRGASVYGTIRRRTLLIRLVSPILFAAPLQHLKALERIWVDDIVHEPTWKVLINKFNKQWEEFILFATVMLNANMALLAIQSIDELRFLDERVSKVVGLEMLAILYSLPFAFLMWGMIGFLCAFCFICFQGTTPVTRGIIGAASLLTGFTVVWCIWIGWDKTIHLQPQDLGPTMTIADLDYGNETESEHNHSVRGSASYHGSNSDRASGHRQETTNPDLGSIAGYKQIWTQLGNSWKKFWSDPKLRRTPATSSDVELTGPGV</sequence>